<dbReference type="EMBL" id="JACSGT010000002">
    <property type="protein sequence ID" value="MCF2220998.1"/>
    <property type="molecule type" value="Genomic_DNA"/>
</dbReference>
<protein>
    <submittedName>
        <fullName evidence="3">Tetratricopeptide repeat protein</fullName>
    </submittedName>
</protein>
<comment type="caution">
    <text evidence="3">The sequence shown here is derived from an EMBL/GenBank/DDBJ whole genome shotgun (WGS) entry which is preliminary data.</text>
</comment>
<sequence>MKPFFFIIIVLFFSKLNAQPNCYAFKYYGDTLQYKACKMVEKIDDKYYQFSREFQEAYDKALEVCPYFAYGYKEKSVAYLKSGDFVSWKSLMDKAIYYNKKDNLGYRGWCRYQFFKDYKGAIEDFEELEKLVDDIGYSVNGDYHLQIAKAICYSALGEKQRAVAIINRQLSQKDYPPGWFDYYQLGVTYFELKEYTNAMKAFQKQSEIHPLAENLYYISKIYKVQNNSEDSEKNRKQAIALYKEGKYMKDGYTHHFNKVYLAEMEQDGTDHEKTFGR</sequence>
<dbReference type="PROSITE" id="PS50005">
    <property type="entry name" value="TPR"/>
    <property type="match status" value="1"/>
</dbReference>
<keyword evidence="1" id="KW-0802">TPR repeat</keyword>
<feature type="chain" id="PRO_5046938776" evidence="2">
    <location>
        <begin position="19"/>
        <end position="277"/>
    </location>
</feature>
<organism evidence="3 4">
    <name type="scientific">Chryseobacterium indicum</name>
    <dbReference type="NCBI Taxonomy" id="2766954"/>
    <lineage>
        <taxon>Bacteria</taxon>
        <taxon>Pseudomonadati</taxon>
        <taxon>Bacteroidota</taxon>
        <taxon>Flavobacteriia</taxon>
        <taxon>Flavobacteriales</taxon>
        <taxon>Weeksellaceae</taxon>
        <taxon>Chryseobacterium group</taxon>
        <taxon>Chryseobacterium</taxon>
    </lineage>
</organism>
<proteinExistence type="predicted"/>
<dbReference type="InterPro" id="IPR011990">
    <property type="entry name" value="TPR-like_helical_dom_sf"/>
</dbReference>
<evidence type="ECO:0000313" key="3">
    <source>
        <dbReference type="EMBL" id="MCF2220998.1"/>
    </source>
</evidence>
<feature type="repeat" description="TPR" evidence="1">
    <location>
        <begin position="179"/>
        <end position="212"/>
    </location>
</feature>
<dbReference type="Pfam" id="PF13174">
    <property type="entry name" value="TPR_6"/>
    <property type="match status" value="1"/>
</dbReference>
<dbReference type="Gene3D" id="1.25.40.10">
    <property type="entry name" value="Tetratricopeptide repeat domain"/>
    <property type="match status" value="2"/>
</dbReference>
<dbReference type="InterPro" id="IPR019734">
    <property type="entry name" value="TPR_rpt"/>
</dbReference>
<keyword evidence="2" id="KW-0732">Signal</keyword>
<reference evidence="3" key="1">
    <citation type="submission" date="2021-08" db="EMBL/GenBank/DDBJ databases">
        <title>Complete genome sequence of Chryseobacterium sp strain PS-8.</title>
        <authorList>
            <person name="Das S.K."/>
        </authorList>
    </citation>
    <scope>NUCLEOTIDE SEQUENCE</scope>
    <source>
        <strain evidence="3">PS-8</strain>
    </source>
</reference>
<dbReference type="SUPFAM" id="SSF48452">
    <property type="entry name" value="TPR-like"/>
    <property type="match status" value="2"/>
</dbReference>
<evidence type="ECO:0000313" key="4">
    <source>
        <dbReference type="Proteomes" id="UP001430374"/>
    </source>
</evidence>
<dbReference type="Proteomes" id="UP001430374">
    <property type="component" value="Unassembled WGS sequence"/>
</dbReference>
<accession>A0ABS9C8V0</accession>
<evidence type="ECO:0000256" key="1">
    <source>
        <dbReference type="PROSITE-ProRule" id="PRU00339"/>
    </source>
</evidence>
<feature type="signal peptide" evidence="2">
    <location>
        <begin position="1"/>
        <end position="18"/>
    </location>
</feature>
<keyword evidence="4" id="KW-1185">Reference proteome</keyword>
<gene>
    <name evidence="3" type="ORF">H9Q08_17065</name>
</gene>
<evidence type="ECO:0000256" key="2">
    <source>
        <dbReference type="SAM" id="SignalP"/>
    </source>
</evidence>
<name>A0ABS9C8V0_9FLAO</name>